<dbReference type="InterPro" id="IPR036291">
    <property type="entry name" value="NAD(P)-bd_dom_sf"/>
</dbReference>
<dbReference type="PANTHER" id="PTHR43833:SF9">
    <property type="entry name" value="POTASSIUM CHANNEL PROTEIN YUGO-RELATED"/>
    <property type="match status" value="1"/>
</dbReference>
<dbReference type="AlphaFoldDB" id="A0A7V2SIG9"/>
<proteinExistence type="predicted"/>
<gene>
    <name evidence="2" type="ORF">ENJ74_01845</name>
</gene>
<evidence type="ECO:0000313" key="2">
    <source>
        <dbReference type="EMBL" id="HFC03591.1"/>
    </source>
</evidence>
<dbReference type="InterPro" id="IPR036721">
    <property type="entry name" value="RCK_C_sf"/>
</dbReference>
<evidence type="ECO:0000259" key="1">
    <source>
        <dbReference type="PROSITE" id="PS51202"/>
    </source>
</evidence>
<protein>
    <submittedName>
        <fullName evidence="2">TrkA family potassium uptake protein</fullName>
    </submittedName>
</protein>
<name>A0A7V2SIG9_9BACT</name>
<dbReference type="GO" id="GO:0006813">
    <property type="term" value="P:potassium ion transport"/>
    <property type="evidence" value="ECO:0007669"/>
    <property type="project" value="InterPro"/>
</dbReference>
<dbReference type="Gene3D" id="3.40.50.720">
    <property type="entry name" value="NAD(P)-binding Rossmann-like Domain"/>
    <property type="match status" value="1"/>
</dbReference>
<dbReference type="SUPFAM" id="SSF51735">
    <property type="entry name" value="NAD(P)-binding Rossmann-fold domains"/>
    <property type="match status" value="1"/>
</dbReference>
<accession>A0A7V2SIG9</accession>
<comment type="caution">
    <text evidence="2">The sequence shown here is derived from an EMBL/GenBank/DDBJ whole genome shotgun (WGS) entry which is preliminary data.</text>
</comment>
<dbReference type="PROSITE" id="PS51202">
    <property type="entry name" value="RCK_C"/>
    <property type="match status" value="1"/>
</dbReference>
<dbReference type="Pfam" id="PF02080">
    <property type="entry name" value="TrkA_C"/>
    <property type="match status" value="1"/>
</dbReference>
<sequence length="236" mass="26714">MSRNRIILFGYGKFGRSIADTLVEHGAEVILVESGESRYQASLKGGFKRSLLMDVTDDSALETLPVDPEDQLVCVMDDDHLNVFLVLSLKALFPENRILALSDSIHATRKLKMAGASQVIDLYAVSANRIHNILNKPIATRFMEGFLDSNHEYSFREIRIPEGSFLHERSLDEIDFRRYGVIFIGMIDVELGNSFIFVTTGLEHKLDSGDIIVCIGHDEDLDRFEEAIRHPREVME</sequence>
<dbReference type="Gene3D" id="3.30.70.1450">
    <property type="entry name" value="Regulator of K+ conductance, C-terminal domain"/>
    <property type="match status" value="1"/>
</dbReference>
<feature type="domain" description="RCK C-terminal" evidence="1">
    <location>
        <begin position="141"/>
        <end position="230"/>
    </location>
</feature>
<reference evidence="2" key="1">
    <citation type="journal article" date="2020" name="mSystems">
        <title>Genome- and Community-Level Interaction Insights into Carbon Utilization and Element Cycling Functions of Hydrothermarchaeota in Hydrothermal Sediment.</title>
        <authorList>
            <person name="Zhou Z."/>
            <person name="Liu Y."/>
            <person name="Xu W."/>
            <person name="Pan J."/>
            <person name="Luo Z.H."/>
            <person name="Li M."/>
        </authorList>
    </citation>
    <scope>NUCLEOTIDE SEQUENCE [LARGE SCALE GENOMIC DNA]</scope>
    <source>
        <strain evidence="2">HyVt-513</strain>
    </source>
</reference>
<organism evidence="2">
    <name type="scientific">Nitratifractor salsuginis</name>
    <dbReference type="NCBI Taxonomy" id="269261"/>
    <lineage>
        <taxon>Bacteria</taxon>
        <taxon>Pseudomonadati</taxon>
        <taxon>Campylobacterota</taxon>
        <taxon>Epsilonproteobacteria</taxon>
        <taxon>Campylobacterales</taxon>
        <taxon>Sulfurovaceae</taxon>
        <taxon>Nitratifractor</taxon>
    </lineage>
</organism>
<dbReference type="SUPFAM" id="SSF116726">
    <property type="entry name" value="TrkA C-terminal domain-like"/>
    <property type="match status" value="1"/>
</dbReference>
<dbReference type="GO" id="GO:0008324">
    <property type="term" value="F:monoatomic cation transmembrane transporter activity"/>
    <property type="evidence" value="ECO:0007669"/>
    <property type="project" value="InterPro"/>
</dbReference>
<dbReference type="EMBL" id="DRNO01000125">
    <property type="protein sequence ID" value="HFC03591.1"/>
    <property type="molecule type" value="Genomic_DNA"/>
</dbReference>
<dbReference type="Proteomes" id="UP000885722">
    <property type="component" value="Unassembled WGS sequence"/>
</dbReference>
<dbReference type="InterPro" id="IPR006037">
    <property type="entry name" value="RCK_C"/>
</dbReference>
<dbReference type="InterPro" id="IPR003148">
    <property type="entry name" value="RCK_N"/>
</dbReference>
<dbReference type="Pfam" id="PF02254">
    <property type="entry name" value="TrkA_N"/>
    <property type="match status" value="1"/>
</dbReference>
<dbReference type="InterPro" id="IPR050721">
    <property type="entry name" value="Trk_Ktr_HKT_K-transport"/>
</dbReference>
<dbReference type="PANTHER" id="PTHR43833">
    <property type="entry name" value="POTASSIUM CHANNEL PROTEIN 2-RELATED-RELATED"/>
    <property type="match status" value="1"/>
</dbReference>